<proteinExistence type="predicted"/>
<dbReference type="Pfam" id="PF13517">
    <property type="entry name" value="FG-GAP_3"/>
    <property type="match status" value="3"/>
</dbReference>
<dbReference type="Proteomes" id="UP000663828">
    <property type="component" value="Unassembled WGS sequence"/>
</dbReference>
<dbReference type="AlphaFoldDB" id="A0A816FU33"/>
<evidence type="ECO:0000313" key="4">
    <source>
        <dbReference type="Proteomes" id="UP000663828"/>
    </source>
</evidence>
<dbReference type="Gene3D" id="2.130.10.130">
    <property type="entry name" value="Integrin alpha, N-terminal"/>
    <property type="match status" value="1"/>
</dbReference>
<dbReference type="SUPFAM" id="SSF69318">
    <property type="entry name" value="Integrin alpha N-terminal domain"/>
    <property type="match status" value="1"/>
</dbReference>
<keyword evidence="1" id="KW-0732">Signal</keyword>
<sequence length="337" mass="37084">MIKYFDILVTNSGTNNIGAFFGYDNGSFADQITFSTGANSHPTKLNCADFNGDHFLDIFVFNKNLKQFGILFGFNNGSFILTKTYSLENDSNPESFTIEDINNDKQLDLIVANSKSNRIDIFLGYGNGNLTFDRSYSTGINSQPIFVVINDSNNDNQSDIIVMNFQGKNIQIFLRNDENTLSHGFTYSTEVASGPSYVAVGDLKNDRYLVVVVANYATNNISIFLGDGDGRFSSQQTYSTGRNSQPNSVAIGDLNSDNRLDIVVFNCNNGNIGVFLGYGNGSFASQKTYSIGISSHPQMLLIYDFNNDTYLDVTVISTYSPSLSIFLNNGNGTLQTE</sequence>
<protein>
    <recommendedName>
        <fullName evidence="5">VCBS repeat-containing protein</fullName>
    </recommendedName>
</protein>
<accession>A0A816FU33</accession>
<name>A0A816FU33_ADIRI</name>
<dbReference type="Proteomes" id="UP000663852">
    <property type="component" value="Unassembled WGS sequence"/>
</dbReference>
<evidence type="ECO:0000313" key="3">
    <source>
        <dbReference type="EMBL" id="CAF1666203.1"/>
    </source>
</evidence>
<dbReference type="EMBL" id="CAJNOR010012186">
    <property type="protein sequence ID" value="CAF1666203.1"/>
    <property type="molecule type" value="Genomic_DNA"/>
</dbReference>
<dbReference type="OrthoDB" id="10022113at2759"/>
<comment type="caution">
    <text evidence="3">The sequence shown here is derived from an EMBL/GenBank/DDBJ whole genome shotgun (WGS) entry which is preliminary data.</text>
</comment>
<dbReference type="EMBL" id="CAJNOJ010000348">
    <property type="protein sequence ID" value="CAF1411807.1"/>
    <property type="molecule type" value="Genomic_DNA"/>
</dbReference>
<organism evidence="3 4">
    <name type="scientific">Adineta ricciae</name>
    <name type="common">Rotifer</name>
    <dbReference type="NCBI Taxonomy" id="249248"/>
    <lineage>
        <taxon>Eukaryota</taxon>
        <taxon>Metazoa</taxon>
        <taxon>Spiralia</taxon>
        <taxon>Gnathifera</taxon>
        <taxon>Rotifera</taxon>
        <taxon>Eurotatoria</taxon>
        <taxon>Bdelloidea</taxon>
        <taxon>Adinetida</taxon>
        <taxon>Adinetidae</taxon>
        <taxon>Adineta</taxon>
    </lineage>
</organism>
<evidence type="ECO:0000256" key="1">
    <source>
        <dbReference type="ARBA" id="ARBA00022729"/>
    </source>
</evidence>
<dbReference type="Gene3D" id="2.30.30.100">
    <property type="match status" value="2"/>
</dbReference>
<dbReference type="InterPro" id="IPR028994">
    <property type="entry name" value="Integrin_alpha_N"/>
</dbReference>
<gene>
    <name evidence="2" type="ORF">EDS130_LOCUS36785</name>
    <name evidence="3" type="ORF">XAT740_LOCUS57814</name>
</gene>
<dbReference type="PANTHER" id="PTHR46580:SF4">
    <property type="entry name" value="ATP_GTP-BINDING PROTEIN"/>
    <property type="match status" value="1"/>
</dbReference>
<evidence type="ECO:0008006" key="5">
    <source>
        <dbReference type="Google" id="ProtNLM"/>
    </source>
</evidence>
<keyword evidence="4" id="KW-1185">Reference proteome</keyword>
<dbReference type="InterPro" id="IPR013517">
    <property type="entry name" value="FG-GAP"/>
</dbReference>
<reference evidence="3" key="1">
    <citation type="submission" date="2021-02" db="EMBL/GenBank/DDBJ databases">
        <authorList>
            <person name="Nowell W R."/>
        </authorList>
    </citation>
    <scope>NUCLEOTIDE SEQUENCE</scope>
</reference>
<dbReference type="PANTHER" id="PTHR46580">
    <property type="entry name" value="SENSOR KINASE-RELATED"/>
    <property type="match status" value="1"/>
</dbReference>
<evidence type="ECO:0000313" key="2">
    <source>
        <dbReference type="EMBL" id="CAF1411807.1"/>
    </source>
</evidence>